<keyword evidence="10" id="KW-0472">Membrane</keyword>
<dbReference type="SMART" id="SM00382">
    <property type="entry name" value="AAA"/>
    <property type="match status" value="1"/>
</dbReference>
<keyword evidence="4" id="KW-1003">Cell membrane</keyword>
<gene>
    <name evidence="12" type="ORF">ATN84_16185</name>
</gene>
<dbReference type="EMBL" id="LNTU01000034">
    <property type="protein sequence ID" value="KXF76410.1"/>
    <property type="molecule type" value="Genomic_DNA"/>
</dbReference>
<keyword evidence="6" id="KW-0547">Nucleotide-binding</keyword>
<dbReference type="PROSITE" id="PS50893">
    <property type="entry name" value="ABC_TRANSPORTER_2"/>
    <property type="match status" value="1"/>
</dbReference>
<comment type="caution">
    <text evidence="12">The sequence shown here is derived from an EMBL/GenBank/DDBJ whole genome shotgun (WGS) entry which is preliminary data.</text>
</comment>
<dbReference type="PANTHER" id="PTHR42771:SF3">
    <property type="entry name" value="PETROBACTIN IMPORT ATP-BINDING PROTEIN YCLP"/>
    <property type="match status" value="1"/>
</dbReference>
<evidence type="ECO:0000313" key="13">
    <source>
        <dbReference type="Proteomes" id="UP000070107"/>
    </source>
</evidence>
<dbReference type="OrthoDB" id="9805601at2"/>
<sequence length="252" mass="27144">MIDISDVSLTLGGSVILDQISLTLPKGGVTALVGPNGAGKSSLLSLIARLRPLQTGRITVDGHPIDTTPTRQLAKVMAILRQDPGVASRLRVAELVGFGRFPHSGGRLTAEDRRIVAETLERFDLTGLASRFIDTLSGGQRQRALVAMTFCQGTGTVLLDEPLNNLDMFHARELMRMLRKIADEHGKTVLVVLHDINHAAAHADRIVAMKDGRIAAAGDTASIIRPDLLEMVFGFPMQVETIAGRLTVLHHA</sequence>
<evidence type="ECO:0000313" key="12">
    <source>
        <dbReference type="EMBL" id="KXF76410.1"/>
    </source>
</evidence>
<dbReference type="SUPFAM" id="SSF52540">
    <property type="entry name" value="P-loop containing nucleoside triphosphate hydrolases"/>
    <property type="match status" value="1"/>
</dbReference>
<evidence type="ECO:0000256" key="8">
    <source>
        <dbReference type="ARBA" id="ARBA00023004"/>
    </source>
</evidence>
<keyword evidence="3" id="KW-0813">Transport</keyword>
<comment type="similarity">
    <text evidence="2">Belongs to the ABC transporter superfamily.</text>
</comment>
<dbReference type="Gene3D" id="3.40.50.300">
    <property type="entry name" value="P-loop containing nucleotide triphosphate hydrolases"/>
    <property type="match status" value="1"/>
</dbReference>
<name>A0A135HT88_9HYPH</name>
<dbReference type="AlphaFoldDB" id="A0A135HT88"/>
<dbReference type="InterPro" id="IPR003593">
    <property type="entry name" value="AAA+_ATPase"/>
</dbReference>
<keyword evidence="13" id="KW-1185">Reference proteome</keyword>
<comment type="subcellular location">
    <subcellularLocation>
        <location evidence="1">Cell membrane</location>
        <topology evidence="1">Peripheral membrane protein</topology>
    </subcellularLocation>
</comment>
<keyword evidence="7 12" id="KW-0067">ATP-binding</keyword>
<accession>A0A135HT88</accession>
<evidence type="ECO:0000259" key="11">
    <source>
        <dbReference type="PROSITE" id="PS50893"/>
    </source>
</evidence>
<dbReference type="InterPro" id="IPR051535">
    <property type="entry name" value="Siderophore_ABC-ATPase"/>
</dbReference>
<dbReference type="InterPro" id="IPR027417">
    <property type="entry name" value="P-loop_NTPase"/>
</dbReference>
<dbReference type="PANTHER" id="PTHR42771">
    <property type="entry name" value="IRON(3+)-HYDROXAMATE IMPORT ATP-BINDING PROTEIN FHUC"/>
    <property type="match status" value="1"/>
</dbReference>
<dbReference type="GO" id="GO:0005524">
    <property type="term" value="F:ATP binding"/>
    <property type="evidence" value="ECO:0007669"/>
    <property type="project" value="UniProtKB-KW"/>
</dbReference>
<evidence type="ECO:0000256" key="6">
    <source>
        <dbReference type="ARBA" id="ARBA00022741"/>
    </source>
</evidence>
<dbReference type="InterPro" id="IPR003439">
    <property type="entry name" value="ABC_transporter-like_ATP-bd"/>
</dbReference>
<dbReference type="GO" id="GO:0016887">
    <property type="term" value="F:ATP hydrolysis activity"/>
    <property type="evidence" value="ECO:0007669"/>
    <property type="project" value="InterPro"/>
</dbReference>
<dbReference type="PROSITE" id="PS00211">
    <property type="entry name" value="ABC_TRANSPORTER_1"/>
    <property type="match status" value="1"/>
</dbReference>
<keyword evidence="9" id="KW-0406">Ion transport</keyword>
<evidence type="ECO:0000256" key="2">
    <source>
        <dbReference type="ARBA" id="ARBA00005417"/>
    </source>
</evidence>
<dbReference type="Proteomes" id="UP000070107">
    <property type="component" value="Unassembled WGS sequence"/>
</dbReference>
<evidence type="ECO:0000256" key="5">
    <source>
        <dbReference type="ARBA" id="ARBA00022496"/>
    </source>
</evidence>
<keyword evidence="5" id="KW-0410">Iron transport</keyword>
<dbReference type="CDD" id="cd03214">
    <property type="entry name" value="ABC_Iron-Siderophores_B12_Hemin"/>
    <property type="match status" value="1"/>
</dbReference>
<dbReference type="GO" id="GO:0006826">
    <property type="term" value="P:iron ion transport"/>
    <property type="evidence" value="ECO:0007669"/>
    <property type="project" value="UniProtKB-KW"/>
</dbReference>
<dbReference type="STRING" id="1494590.ATN84_16185"/>
<dbReference type="Pfam" id="PF00005">
    <property type="entry name" value="ABC_tran"/>
    <property type="match status" value="1"/>
</dbReference>
<feature type="domain" description="ABC transporter" evidence="11">
    <location>
        <begin position="2"/>
        <end position="236"/>
    </location>
</feature>
<organism evidence="12 13">
    <name type="scientific">Paramesorhizobium deserti</name>
    <dbReference type="NCBI Taxonomy" id="1494590"/>
    <lineage>
        <taxon>Bacteria</taxon>
        <taxon>Pseudomonadati</taxon>
        <taxon>Pseudomonadota</taxon>
        <taxon>Alphaproteobacteria</taxon>
        <taxon>Hyphomicrobiales</taxon>
        <taxon>Phyllobacteriaceae</taxon>
        <taxon>Paramesorhizobium</taxon>
    </lineage>
</organism>
<evidence type="ECO:0000256" key="9">
    <source>
        <dbReference type="ARBA" id="ARBA00023065"/>
    </source>
</evidence>
<evidence type="ECO:0000256" key="1">
    <source>
        <dbReference type="ARBA" id="ARBA00004202"/>
    </source>
</evidence>
<evidence type="ECO:0000256" key="4">
    <source>
        <dbReference type="ARBA" id="ARBA00022475"/>
    </source>
</evidence>
<evidence type="ECO:0000256" key="7">
    <source>
        <dbReference type="ARBA" id="ARBA00022840"/>
    </source>
</evidence>
<evidence type="ECO:0000256" key="10">
    <source>
        <dbReference type="ARBA" id="ARBA00023136"/>
    </source>
</evidence>
<dbReference type="FunFam" id="3.40.50.300:FF:000134">
    <property type="entry name" value="Iron-enterobactin ABC transporter ATP-binding protein"/>
    <property type="match status" value="1"/>
</dbReference>
<proteinExistence type="inferred from homology"/>
<reference evidence="12 13" key="1">
    <citation type="submission" date="2015-11" db="EMBL/GenBank/DDBJ databases">
        <title>Draft genome sequence of Paramesorhizobium deserti A-3-E, a strain highly resistant to diverse beta-lactam antibiotics.</title>
        <authorList>
            <person name="Lv R."/>
            <person name="Yang X."/>
            <person name="Fang N."/>
            <person name="Guo J."/>
            <person name="Luo X."/>
            <person name="Peng F."/>
            <person name="Yang R."/>
            <person name="Cui Y."/>
            <person name="Fang C."/>
            <person name="Song Y."/>
        </authorList>
    </citation>
    <scope>NUCLEOTIDE SEQUENCE [LARGE SCALE GENOMIC DNA]</scope>
    <source>
        <strain evidence="12 13">A-3-E</strain>
    </source>
</reference>
<evidence type="ECO:0000256" key="3">
    <source>
        <dbReference type="ARBA" id="ARBA00022448"/>
    </source>
</evidence>
<dbReference type="RefSeq" id="WP_068883438.1">
    <property type="nucleotide sequence ID" value="NZ_LNTU01000034.1"/>
</dbReference>
<protein>
    <submittedName>
        <fullName evidence="12">Iron ABC transporter ATP-binding protein</fullName>
    </submittedName>
</protein>
<keyword evidence="8" id="KW-0408">Iron</keyword>
<dbReference type="InterPro" id="IPR017871">
    <property type="entry name" value="ABC_transporter-like_CS"/>
</dbReference>
<dbReference type="GO" id="GO:0005886">
    <property type="term" value="C:plasma membrane"/>
    <property type="evidence" value="ECO:0007669"/>
    <property type="project" value="UniProtKB-SubCell"/>
</dbReference>